<comment type="caution">
    <text evidence="2">The sequence shown here is derived from an EMBL/GenBank/DDBJ whole genome shotgun (WGS) entry which is preliminary data.</text>
</comment>
<proteinExistence type="predicted"/>
<accession>A0A815VIL1</accession>
<evidence type="ECO:0000313" key="2">
    <source>
        <dbReference type="EMBL" id="CAF1533398.1"/>
    </source>
</evidence>
<reference evidence="2" key="1">
    <citation type="submission" date="2021-02" db="EMBL/GenBank/DDBJ databases">
        <authorList>
            <person name="Nowell W R."/>
        </authorList>
    </citation>
    <scope>NUCLEOTIDE SEQUENCE</scope>
</reference>
<name>A0A815VIL1_9BILA</name>
<dbReference type="AlphaFoldDB" id="A0A815VIL1"/>
<feature type="compositionally biased region" description="Low complexity" evidence="1">
    <location>
        <begin position="27"/>
        <end position="37"/>
    </location>
</feature>
<protein>
    <submittedName>
        <fullName evidence="2">Uncharacterized protein</fullName>
    </submittedName>
</protein>
<dbReference type="Proteomes" id="UP000663891">
    <property type="component" value="Unassembled WGS sequence"/>
</dbReference>
<sequence>MQGLHHQANQAIIMYIKGSSLGISTTPSKSSPRNQSQPPSPYPSTGPITTGAPPYHPHIIRVIKGSSNHHVHQLYQWAPPTS</sequence>
<evidence type="ECO:0000313" key="3">
    <source>
        <dbReference type="Proteomes" id="UP000663891"/>
    </source>
</evidence>
<dbReference type="EMBL" id="CAJNON010004905">
    <property type="protein sequence ID" value="CAF1533398.1"/>
    <property type="molecule type" value="Genomic_DNA"/>
</dbReference>
<gene>
    <name evidence="2" type="ORF">VCS650_LOCUS43786</name>
</gene>
<evidence type="ECO:0000256" key="1">
    <source>
        <dbReference type="SAM" id="MobiDB-lite"/>
    </source>
</evidence>
<feature type="region of interest" description="Disordered" evidence="1">
    <location>
        <begin position="23"/>
        <end position="57"/>
    </location>
</feature>
<organism evidence="2 3">
    <name type="scientific">Adineta steineri</name>
    <dbReference type="NCBI Taxonomy" id="433720"/>
    <lineage>
        <taxon>Eukaryota</taxon>
        <taxon>Metazoa</taxon>
        <taxon>Spiralia</taxon>
        <taxon>Gnathifera</taxon>
        <taxon>Rotifera</taxon>
        <taxon>Eurotatoria</taxon>
        <taxon>Bdelloidea</taxon>
        <taxon>Adinetida</taxon>
        <taxon>Adinetidae</taxon>
        <taxon>Adineta</taxon>
    </lineage>
</organism>